<dbReference type="STRING" id="229205.SAMN05444372_110155"/>
<dbReference type="OrthoDB" id="282859at2"/>
<keyword evidence="2" id="KW-1185">Reference proteome</keyword>
<evidence type="ECO:0000313" key="1">
    <source>
        <dbReference type="EMBL" id="SHG84637.1"/>
    </source>
</evidence>
<dbReference type="EMBL" id="FQWF01000010">
    <property type="protein sequence ID" value="SHG84637.1"/>
    <property type="molecule type" value="Genomic_DNA"/>
</dbReference>
<name>A0A1M5N5A7_9FLAO</name>
<protein>
    <recommendedName>
        <fullName evidence="3">Outer membrane lipoprotein-sorting protein</fullName>
    </recommendedName>
</protein>
<reference evidence="2" key="1">
    <citation type="submission" date="2016-11" db="EMBL/GenBank/DDBJ databases">
        <authorList>
            <person name="Varghese N."/>
            <person name="Submissions S."/>
        </authorList>
    </citation>
    <scope>NUCLEOTIDE SEQUENCE [LARGE SCALE GENOMIC DNA]</scope>
    <source>
        <strain evidence="2">DSM 17659</strain>
    </source>
</reference>
<evidence type="ECO:0008006" key="3">
    <source>
        <dbReference type="Google" id="ProtNLM"/>
    </source>
</evidence>
<sequence length="254" mass="29390">MKQLLLFTFLLLSILGCQKSEKQPQELSFVQKVEKAHNKEKFNQEEMIQFDLLLSFGGQERINAKVTLKTNSSKGKITFADGNTIIYDGRKVYYSPELNDTTVRFDAYTWSYFFLFPFKLSDSGTKWEYYTNIEKDAKKFNTEKLTFEPKTGDAPDDWYVVYSVLDSDLIQKVAYIVTNNGTKEEAEKNPHAIQYSNYQEVNGIPIATRWQFWGWNKKEGLTKQLGEASISNLKFLKDDPSIFTPAKNLKISVQ</sequence>
<dbReference type="RefSeq" id="WP_073020695.1">
    <property type="nucleotide sequence ID" value="NZ_FQWF01000010.1"/>
</dbReference>
<dbReference type="AlphaFoldDB" id="A0A1M5N5A7"/>
<dbReference type="PROSITE" id="PS51257">
    <property type="entry name" value="PROKAR_LIPOPROTEIN"/>
    <property type="match status" value="1"/>
</dbReference>
<evidence type="ECO:0000313" key="2">
    <source>
        <dbReference type="Proteomes" id="UP000184020"/>
    </source>
</evidence>
<gene>
    <name evidence="1" type="ORF">SAMN05444372_110155</name>
</gene>
<dbReference type="Proteomes" id="UP000184020">
    <property type="component" value="Unassembled WGS sequence"/>
</dbReference>
<accession>A0A1M5N5A7</accession>
<organism evidence="1 2">
    <name type="scientific">Flavobacterium micromati</name>
    <dbReference type="NCBI Taxonomy" id="229205"/>
    <lineage>
        <taxon>Bacteria</taxon>
        <taxon>Pseudomonadati</taxon>
        <taxon>Bacteroidota</taxon>
        <taxon>Flavobacteriia</taxon>
        <taxon>Flavobacteriales</taxon>
        <taxon>Flavobacteriaceae</taxon>
        <taxon>Flavobacterium</taxon>
    </lineage>
</organism>
<proteinExistence type="predicted"/>